<dbReference type="EMBL" id="CM042024">
    <property type="protein sequence ID" value="KAI3811460.1"/>
    <property type="molecule type" value="Genomic_DNA"/>
</dbReference>
<comment type="caution">
    <text evidence="1">The sequence shown here is derived from an EMBL/GenBank/DDBJ whole genome shotgun (WGS) entry which is preliminary data.</text>
</comment>
<protein>
    <submittedName>
        <fullName evidence="1">Uncharacterized protein</fullName>
    </submittedName>
</protein>
<dbReference type="Proteomes" id="UP001056120">
    <property type="component" value="Linkage Group LG07"/>
</dbReference>
<name>A0ACB9IVT4_9ASTR</name>
<evidence type="ECO:0000313" key="2">
    <source>
        <dbReference type="Proteomes" id="UP001056120"/>
    </source>
</evidence>
<organism evidence="1 2">
    <name type="scientific">Smallanthus sonchifolius</name>
    <dbReference type="NCBI Taxonomy" id="185202"/>
    <lineage>
        <taxon>Eukaryota</taxon>
        <taxon>Viridiplantae</taxon>
        <taxon>Streptophyta</taxon>
        <taxon>Embryophyta</taxon>
        <taxon>Tracheophyta</taxon>
        <taxon>Spermatophyta</taxon>
        <taxon>Magnoliopsida</taxon>
        <taxon>eudicotyledons</taxon>
        <taxon>Gunneridae</taxon>
        <taxon>Pentapetalae</taxon>
        <taxon>asterids</taxon>
        <taxon>campanulids</taxon>
        <taxon>Asterales</taxon>
        <taxon>Asteraceae</taxon>
        <taxon>Asteroideae</taxon>
        <taxon>Heliantheae alliance</taxon>
        <taxon>Millerieae</taxon>
        <taxon>Smallanthus</taxon>
    </lineage>
</organism>
<gene>
    <name evidence="1" type="ORF">L1987_21184</name>
</gene>
<sequence length="113" mass="13342">MAVKEFKKFFKRRGKFLRQPCDDRKSPKNTERSSQDEKKDKPKRDRKCYRYGDPNHFIGDCSKLPRKDNKNESFLDGARSDNSDENEEAKEETYPIALEINEETSFSNDILTI</sequence>
<reference evidence="1 2" key="2">
    <citation type="journal article" date="2022" name="Mol. Ecol. Resour.">
        <title>The genomes of chicory, endive, great burdock and yacon provide insights into Asteraceae paleo-polyploidization history and plant inulin production.</title>
        <authorList>
            <person name="Fan W."/>
            <person name="Wang S."/>
            <person name="Wang H."/>
            <person name="Wang A."/>
            <person name="Jiang F."/>
            <person name="Liu H."/>
            <person name="Zhao H."/>
            <person name="Xu D."/>
            <person name="Zhang Y."/>
        </authorList>
    </citation>
    <scope>NUCLEOTIDE SEQUENCE [LARGE SCALE GENOMIC DNA]</scope>
    <source>
        <strain evidence="2">cv. Yunnan</strain>
        <tissue evidence="1">Leaves</tissue>
    </source>
</reference>
<keyword evidence="2" id="KW-1185">Reference proteome</keyword>
<accession>A0ACB9IVT4</accession>
<evidence type="ECO:0000313" key="1">
    <source>
        <dbReference type="EMBL" id="KAI3811460.1"/>
    </source>
</evidence>
<proteinExistence type="predicted"/>
<reference evidence="2" key="1">
    <citation type="journal article" date="2022" name="Mol. Ecol. Resour.">
        <title>The genomes of chicory, endive, great burdock and yacon provide insights into Asteraceae palaeo-polyploidization history and plant inulin production.</title>
        <authorList>
            <person name="Fan W."/>
            <person name="Wang S."/>
            <person name="Wang H."/>
            <person name="Wang A."/>
            <person name="Jiang F."/>
            <person name="Liu H."/>
            <person name="Zhao H."/>
            <person name="Xu D."/>
            <person name="Zhang Y."/>
        </authorList>
    </citation>
    <scope>NUCLEOTIDE SEQUENCE [LARGE SCALE GENOMIC DNA]</scope>
    <source>
        <strain evidence="2">cv. Yunnan</strain>
    </source>
</reference>